<organism evidence="3 4">
    <name type="scientific">Penstemon smallii</name>
    <dbReference type="NCBI Taxonomy" id="265156"/>
    <lineage>
        <taxon>Eukaryota</taxon>
        <taxon>Viridiplantae</taxon>
        <taxon>Streptophyta</taxon>
        <taxon>Embryophyta</taxon>
        <taxon>Tracheophyta</taxon>
        <taxon>Spermatophyta</taxon>
        <taxon>Magnoliopsida</taxon>
        <taxon>eudicotyledons</taxon>
        <taxon>Gunneridae</taxon>
        <taxon>Pentapetalae</taxon>
        <taxon>asterids</taxon>
        <taxon>lamiids</taxon>
        <taxon>Lamiales</taxon>
        <taxon>Plantaginaceae</taxon>
        <taxon>Cheloneae</taxon>
        <taxon>Penstemon</taxon>
    </lineage>
</organism>
<keyword evidence="1" id="KW-0175">Coiled coil</keyword>
<keyword evidence="4" id="KW-1185">Reference proteome</keyword>
<feature type="region of interest" description="Disordered" evidence="2">
    <location>
        <begin position="390"/>
        <end position="438"/>
    </location>
</feature>
<dbReference type="AlphaFoldDB" id="A0ABD3TDQ2"/>
<evidence type="ECO:0000256" key="1">
    <source>
        <dbReference type="SAM" id="Coils"/>
    </source>
</evidence>
<name>A0ABD3TDQ2_9LAMI</name>
<dbReference type="Proteomes" id="UP001634393">
    <property type="component" value="Unassembled WGS sequence"/>
</dbReference>
<evidence type="ECO:0000256" key="2">
    <source>
        <dbReference type="SAM" id="MobiDB-lite"/>
    </source>
</evidence>
<reference evidence="3 4" key="1">
    <citation type="submission" date="2024-12" db="EMBL/GenBank/DDBJ databases">
        <title>The unique morphological basis and parallel evolutionary history of personate flowers in Penstemon.</title>
        <authorList>
            <person name="Depatie T.H."/>
            <person name="Wessinger C.A."/>
        </authorList>
    </citation>
    <scope>NUCLEOTIDE SEQUENCE [LARGE SCALE GENOMIC DNA]</scope>
    <source>
        <strain evidence="3">WTNN_2</strain>
        <tissue evidence="3">Leaf</tissue>
    </source>
</reference>
<evidence type="ECO:0000313" key="4">
    <source>
        <dbReference type="Proteomes" id="UP001634393"/>
    </source>
</evidence>
<accession>A0ABD3TDQ2</accession>
<dbReference type="EMBL" id="JBJXBP010000004">
    <property type="protein sequence ID" value="KAL3835134.1"/>
    <property type="molecule type" value="Genomic_DNA"/>
</dbReference>
<feature type="compositionally biased region" description="Basic and acidic residues" evidence="2">
    <location>
        <begin position="419"/>
        <end position="428"/>
    </location>
</feature>
<evidence type="ECO:0000313" key="3">
    <source>
        <dbReference type="EMBL" id="KAL3835134.1"/>
    </source>
</evidence>
<dbReference type="PANTHER" id="PTHR31149">
    <property type="entry name" value="EXPRESSED PROTEIN"/>
    <property type="match status" value="1"/>
</dbReference>
<proteinExistence type="predicted"/>
<feature type="coiled-coil region" evidence="1">
    <location>
        <begin position="36"/>
        <end position="70"/>
    </location>
</feature>
<protein>
    <submittedName>
        <fullName evidence="3">Uncharacterized protein</fullName>
    </submittedName>
</protein>
<feature type="compositionally biased region" description="Polar residues" evidence="2">
    <location>
        <begin position="390"/>
        <end position="402"/>
    </location>
</feature>
<sequence>MENGDANLDTKFARLAVSDPINVNGNDGLFQVMKAVEAAEATIKQQVEENIRLRSELQKKDEELEKYKSGDLKSQNPQSADQWDGLVNEPRTGDQIIVGLGNQIGGIGNVDMNLGHDLVNSVLQKDLTRYDTDHSTHTQIEEFFDSNKVNRSLKVIPGGQVASDNSGFSQFVSPPITSFSPSRSALVGDSDSQLRGSGRGLIAMTEVNNPNSPKQDLDVKVREHEEEIMQLKRHLTEYSIKEAQISNEKYVLEKRISYMRMAFDQQQQDLVDAASRAISYRQDIMEENVRLTYALQAAQQERSTFVSSLMPLLAEYSLQPQVADAQSIVSNVKVLFRHLQEQLLITEGKLKDSQYQLAPWRSDVNSSNFVQPPFYPIEIKNGLELVAQPSYSNGMMPSSNHQETSDGDLLSRPQSGLHDVMKNSESNELRSYPPLASR</sequence>
<dbReference type="PANTHER" id="PTHR31149:SF10">
    <property type="entry name" value="OS05G0100900 PROTEIN"/>
    <property type="match status" value="1"/>
</dbReference>
<feature type="coiled-coil region" evidence="1">
    <location>
        <begin position="214"/>
        <end position="241"/>
    </location>
</feature>
<comment type="caution">
    <text evidence="3">The sequence shown here is derived from an EMBL/GenBank/DDBJ whole genome shotgun (WGS) entry which is preliminary data.</text>
</comment>
<gene>
    <name evidence="3" type="ORF">ACJIZ3_009870</name>
</gene>